<dbReference type="EMBL" id="NMUH01001131">
    <property type="protein sequence ID" value="MQL89254.1"/>
    <property type="molecule type" value="Genomic_DNA"/>
</dbReference>
<dbReference type="AlphaFoldDB" id="A0A843V6J2"/>
<name>A0A843V6J2_COLES</name>
<organism evidence="3 4">
    <name type="scientific">Colocasia esculenta</name>
    <name type="common">Wild taro</name>
    <name type="synonym">Arum esculentum</name>
    <dbReference type="NCBI Taxonomy" id="4460"/>
    <lineage>
        <taxon>Eukaryota</taxon>
        <taxon>Viridiplantae</taxon>
        <taxon>Streptophyta</taxon>
        <taxon>Embryophyta</taxon>
        <taxon>Tracheophyta</taxon>
        <taxon>Spermatophyta</taxon>
        <taxon>Magnoliopsida</taxon>
        <taxon>Liliopsida</taxon>
        <taxon>Araceae</taxon>
        <taxon>Aroideae</taxon>
        <taxon>Colocasieae</taxon>
        <taxon>Colocasia</taxon>
    </lineage>
</organism>
<evidence type="ECO:0000313" key="4">
    <source>
        <dbReference type="Proteomes" id="UP000652761"/>
    </source>
</evidence>
<evidence type="ECO:0000313" key="3">
    <source>
        <dbReference type="EMBL" id="MQL89254.1"/>
    </source>
</evidence>
<evidence type="ECO:0000256" key="1">
    <source>
        <dbReference type="SAM" id="MobiDB-lite"/>
    </source>
</evidence>
<sequence>MIVAAALASVDLPQLLLKTVLTLATVALSVATLVLLAAEHVLLVPCAATATLVQCAQEMGQELALAEMRSRNLPFFRGDEGTAVALKTVPEKMNSARGKRRKTTGESEREFEMGIEGDERFKERVLWDVSGEDSDEEEEYISDKCEDDDEDGAELNISSSSEEEMDII</sequence>
<accession>A0A843V6J2</accession>
<keyword evidence="4" id="KW-1185">Reference proteome</keyword>
<reference evidence="3" key="1">
    <citation type="submission" date="2017-07" db="EMBL/GenBank/DDBJ databases">
        <title>Taro Niue Genome Assembly and Annotation.</title>
        <authorList>
            <person name="Atibalentja N."/>
            <person name="Keating K."/>
            <person name="Fields C.J."/>
        </authorList>
    </citation>
    <scope>NUCLEOTIDE SEQUENCE</scope>
    <source>
        <strain evidence="3">Niue_2</strain>
        <tissue evidence="3">Leaf</tissue>
    </source>
</reference>
<gene>
    <name evidence="3" type="ORF">Taro_021820</name>
</gene>
<feature type="transmembrane region" description="Helical" evidence="2">
    <location>
        <begin position="20"/>
        <end position="38"/>
    </location>
</feature>
<keyword evidence="2" id="KW-1133">Transmembrane helix</keyword>
<keyword evidence="2" id="KW-0812">Transmembrane</keyword>
<evidence type="ECO:0000256" key="2">
    <source>
        <dbReference type="SAM" id="Phobius"/>
    </source>
</evidence>
<feature type="compositionally biased region" description="Acidic residues" evidence="1">
    <location>
        <begin position="130"/>
        <end position="153"/>
    </location>
</feature>
<comment type="caution">
    <text evidence="3">The sequence shown here is derived from an EMBL/GenBank/DDBJ whole genome shotgun (WGS) entry which is preliminary data.</text>
</comment>
<protein>
    <submittedName>
        <fullName evidence="3">Uncharacterized protein</fullName>
    </submittedName>
</protein>
<feature type="region of interest" description="Disordered" evidence="1">
    <location>
        <begin position="129"/>
        <end position="168"/>
    </location>
</feature>
<proteinExistence type="predicted"/>
<keyword evidence="2" id="KW-0472">Membrane</keyword>
<dbReference type="Proteomes" id="UP000652761">
    <property type="component" value="Unassembled WGS sequence"/>
</dbReference>